<dbReference type="InterPro" id="IPR001264">
    <property type="entry name" value="Glyco_trans_51"/>
</dbReference>
<evidence type="ECO:0000256" key="11">
    <source>
        <dbReference type="ARBA" id="ARBA00023316"/>
    </source>
</evidence>
<keyword evidence="10" id="KW-0511">Multifunctional enzyme</keyword>
<keyword evidence="6" id="KW-0808">Transferase</keyword>
<dbReference type="GO" id="GO:0030288">
    <property type="term" value="C:outer membrane-bounded periplasmic space"/>
    <property type="evidence" value="ECO:0007669"/>
    <property type="project" value="TreeGrafter"/>
</dbReference>
<dbReference type="SUPFAM" id="SSF53955">
    <property type="entry name" value="Lysozyme-like"/>
    <property type="match status" value="1"/>
</dbReference>
<evidence type="ECO:0000256" key="9">
    <source>
        <dbReference type="ARBA" id="ARBA00022984"/>
    </source>
</evidence>
<keyword evidence="8" id="KW-0133">Cell shape</keyword>
<dbReference type="AlphaFoldDB" id="A0A8J3RFP1"/>
<dbReference type="GO" id="GO:0006508">
    <property type="term" value="P:proteolysis"/>
    <property type="evidence" value="ECO:0007669"/>
    <property type="project" value="UniProtKB-KW"/>
</dbReference>
<keyword evidence="11" id="KW-0961">Cell wall biogenesis/degradation</keyword>
<dbReference type="Pfam" id="PF00912">
    <property type="entry name" value="Transgly"/>
    <property type="match status" value="1"/>
</dbReference>
<comment type="similarity">
    <text evidence="1">In the C-terminal section; belongs to the transpeptidase family.</text>
</comment>
<dbReference type="GO" id="GO:0008955">
    <property type="term" value="F:peptidoglycan glycosyltransferase activity"/>
    <property type="evidence" value="ECO:0007669"/>
    <property type="project" value="UniProtKB-EC"/>
</dbReference>
<evidence type="ECO:0000256" key="5">
    <source>
        <dbReference type="ARBA" id="ARBA00022676"/>
    </source>
</evidence>
<comment type="similarity">
    <text evidence="2">In the N-terminal section; belongs to the glycosyltransferase 51 family.</text>
</comment>
<dbReference type="PANTHER" id="PTHR32282">
    <property type="entry name" value="BINDING PROTEIN TRANSPEPTIDASE, PUTATIVE-RELATED"/>
    <property type="match status" value="1"/>
</dbReference>
<proteinExistence type="inferred from homology"/>
<dbReference type="InterPro" id="IPR012338">
    <property type="entry name" value="Beta-lactam/transpept-like"/>
</dbReference>
<dbReference type="Pfam" id="PF00905">
    <property type="entry name" value="Transpeptidase"/>
    <property type="match status" value="1"/>
</dbReference>
<dbReference type="GO" id="GO:0071555">
    <property type="term" value="P:cell wall organization"/>
    <property type="evidence" value="ECO:0007669"/>
    <property type="project" value="UniProtKB-KW"/>
</dbReference>
<evidence type="ECO:0000259" key="16">
    <source>
        <dbReference type="Pfam" id="PF00912"/>
    </source>
</evidence>
<evidence type="ECO:0000256" key="6">
    <source>
        <dbReference type="ARBA" id="ARBA00022679"/>
    </source>
</evidence>
<protein>
    <submittedName>
        <fullName evidence="17">Carboxypeptidase</fullName>
    </submittedName>
</protein>
<evidence type="ECO:0000256" key="14">
    <source>
        <dbReference type="SAM" id="MobiDB-lite"/>
    </source>
</evidence>
<keyword evidence="9" id="KW-0573">Peptidoglycan synthesis</keyword>
<evidence type="ECO:0000256" key="2">
    <source>
        <dbReference type="ARBA" id="ARBA00007739"/>
    </source>
</evidence>
<dbReference type="Gene3D" id="1.10.3810.10">
    <property type="entry name" value="Biosynthetic peptidoglycan transglycosylase-like"/>
    <property type="match status" value="1"/>
</dbReference>
<feature type="region of interest" description="Disordered" evidence="14">
    <location>
        <begin position="688"/>
        <end position="739"/>
    </location>
</feature>
<dbReference type="InterPro" id="IPR036950">
    <property type="entry name" value="PBP_transglycosylase"/>
</dbReference>
<dbReference type="Proteomes" id="UP000616724">
    <property type="component" value="Unassembled WGS sequence"/>
</dbReference>
<keyword evidence="18" id="KW-1185">Reference proteome</keyword>
<evidence type="ECO:0000313" key="18">
    <source>
        <dbReference type="Proteomes" id="UP000616724"/>
    </source>
</evidence>
<dbReference type="SUPFAM" id="SSF56601">
    <property type="entry name" value="beta-lactamase/transpeptidase-like"/>
    <property type="match status" value="1"/>
</dbReference>
<name>A0A8J3RFP1_9ACTN</name>
<dbReference type="GO" id="GO:0008360">
    <property type="term" value="P:regulation of cell shape"/>
    <property type="evidence" value="ECO:0007669"/>
    <property type="project" value="UniProtKB-KW"/>
</dbReference>
<dbReference type="GO" id="GO:0009002">
    <property type="term" value="F:serine-type D-Ala-D-Ala carboxypeptidase activity"/>
    <property type="evidence" value="ECO:0007669"/>
    <property type="project" value="UniProtKB-EC"/>
</dbReference>
<evidence type="ECO:0000256" key="13">
    <source>
        <dbReference type="ARBA" id="ARBA00049902"/>
    </source>
</evidence>
<evidence type="ECO:0000313" key="17">
    <source>
        <dbReference type="EMBL" id="GIH74138.1"/>
    </source>
</evidence>
<accession>A0A8J3RFP1</accession>
<dbReference type="RefSeq" id="WP_203888869.1">
    <property type="nucleotide sequence ID" value="NZ_BOOH01000004.1"/>
</dbReference>
<evidence type="ECO:0000256" key="4">
    <source>
        <dbReference type="ARBA" id="ARBA00022670"/>
    </source>
</evidence>
<dbReference type="InterPro" id="IPR001460">
    <property type="entry name" value="PCN-bd_Tpept"/>
</dbReference>
<dbReference type="EMBL" id="BOOH01000004">
    <property type="protein sequence ID" value="GIH74138.1"/>
    <property type="molecule type" value="Genomic_DNA"/>
</dbReference>
<dbReference type="Gene3D" id="3.40.710.10">
    <property type="entry name" value="DD-peptidase/beta-lactamase superfamily"/>
    <property type="match status" value="1"/>
</dbReference>
<evidence type="ECO:0000256" key="7">
    <source>
        <dbReference type="ARBA" id="ARBA00022801"/>
    </source>
</evidence>
<evidence type="ECO:0000256" key="8">
    <source>
        <dbReference type="ARBA" id="ARBA00022960"/>
    </source>
</evidence>
<feature type="compositionally biased region" description="Basic and acidic residues" evidence="14">
    <location>
        <begin position="709"/>
        <end position="725"/>
    </location>
</feature>
<feature type="domain" description="Glycosyl transferase family 51" evidence="16">
    <location>
        <begin position="79"/>
        <end position="267"/>
    </location>
</feature>
<organism evidence="17 18">
    <name type="scientific">Planobispora longispora</name>
    <dbReference type="NCBI Taxonomy" id="28887"/>
    <lineage>
        <taxon>Bacteria</taxon>
        <taxon>Bacillati</taxon>
        <taxon>Actinomycetota</taxon>
        <taxon>Actinomycetes</taxon>
        <taxon>Streptosporangiales</taxon>
        <taxon>Streptosporangiaceae</taxon>
        <taxon>Planobispora</taxon>
    </lineage>
</organism>
<comment type="caution">
    <text evidence="17">The sequence shown here is derived from an EMBL/GenBank/DDBJ whole genome shotgun (WGS) entry which is preliminary data.</text>
</comment>
<dbReference type="InterPro" id="IPR050396">
    <property type="entry name" value="Glycosyltr_51/Transpeptidase"/>
</dbReference>
<dbReference type="InterPro" id="IPR023346">
    <property type="entry name" value="Lysozyme-like_dom_sf"/>
</dbReference>
<evidence type="ECO:0000256" key="3">
    <source>
        <dbReference type="ARBA" id="ARBA00022645"/>
    </source>
</evidence>
<evidence type="ECO:0000256" key="1">
    <source>
        <dbReference type="ARBA" id="ARBA00007090"/>
    </source>
</evidence>
<comment type="catalytic activity">
    <reaction evidence="13">
        <text>[GlcNAc-(1-&gt;4)-Mur2Ac(oyl-L-Ala-gamma-D-Glu-L-Lys-D-Ala-D-Ala)](n)-di-trans,octa-cis-undecaprenyl diphosphate + beta-D-GlcNAc-(1-&gt;4)-Mur2Ac(oyl-L-Ala-gamma-D-Glu-L-Lys-D-Ala-D-Ala)-di-trans,octa-cis-undecaprenyl diphosphate = [GlcNAc-(1-&gt;4)-Mur2Ac(oyl-L-Ala-gamma-D-Glu-L-Lys-D-Ala-D-Ala)](n+1)-di-trans,octa-cis-undecaprenyl diphosphate + di-trans,octa-cis-undecaprenyl diphosphate + H(+)</text>
        <dbReference type="Rhea" id="RHEA:23708"/>
        <dbReference type="Rhea" id="RHEA-COMP:9602"/>
        <dbReference type="Rhea" id="RHEA-COMP:9603"/>
        <dbReference type="ChEBI" id="CHEBI:15378"/>
        <dbReference type="ChEBI" id="CHEBI:58405"/>
        <dbReference type="ChEBI" id="CHEBI:60033"/>
        <dbReference type="ChEBI" id="CHEBI:78435"/>
        <dbReference type="EC" id="2.4.99.28"/>
    </reaction>
</comment>
<dbReference type="GO" id="GO:0009252">
    <property type="term" value="P:peptidoglycan biosynthetic process"/>
    <property type="evidence" value="ECO:0007669"/>
    <property type="project" value="UniProtKB-KW"/>
</dbReference>
<comment type="catalytic activity">
    <reaction evidence="12">
        <text>Preferential cleavage: (Ac)2-L-Lys-D-Ala-|-D-Ala. Also transpeptidation of peptidyl-alanyl moieties that are N-acyl substituents of D-alanine.</text>
        <dbReference type="EC" id="3.4.16.4"/>
    </reaction>
</comment>
<evidence type="ECO:0000256" key="10">
    <source>
        <dbReference type="ARBA" id="ARBA00023268"/>
    </source>
</evidence>
<sequence length="739" mass="78922">MTARGETGHYDTERGPVACLRTLAICGALGGLLTAVAALPVIGGAGLAAKNAAGVFADLPPAPHEPPLAERTVLLDRHGRPFAQFYSKNRTTVDLGDVAPIMRKAIVAIEDSRFYAHGGLDVKGTLRALVTNTTAGGVRQGGSSLTQQLVKNILVENARTEAERARAQAPNVQRKITELRYALALEEKYSKAEILERYLNIAYFGAGAFGVEAAAQRFFSVPASKLSLPQAATLAGAVRTPYRTDPSLGGQHQQRLVQRRNLVLDRMAQTGAVTRAEADAARRTPLSLRLKPEPGGCAASRYPYFCVYVHRELLTNPVFGPTLQERERRLARGGIVLRTTLDPAAQKAAERAISARVDPEDTEVAAEAMIEPGTGRIRALAASKKYGRNDGNRKNGPRTTFNLAADVAHGGGMGLQAGSTFKVFTLAAALQKGWRFNRGFATPGRYVPGSGFVDCAGRQVNDPNAKIFNADGGRGGGAYSLSTGTWNSVNIFFMKLERKIGLCPVVKTARALGIARADGTPLHEVPTFTLGINEMDPLTVAGAFATFAARGRYCRPVAIAEITDRDGRRVPVASSCRQVIGPKVADAVNHVLSGVFSRGTMRGQDIGRPAAGKTGTNNDYTSAWFAGYTPALAAAVSVGDIRGSYRHPLREVRIGGQYYSRVQGASLPGPIWVDSMTAALRGVPAARFRPPDMSRFGGGHTPRTAKAPAGDRRRDGRPGRGDGPGRKRPHPLPRQTLDR</sequence>
<dbReference type="PANTHER" id="PTHR32282:SF33">
    <property type="entry name" value="PEPTIDOGLYCAN GLYCOSYLTRANSFERASE"/>
    <property type="match status" value="1"/>
</dbReference>
<reference evidence="17 18" key="1">
    <citation type="submission" date="2021-01" db="EMBL/GenBank/DDBJ databases">
        <title>Whole genome shotgun sequence of Planobispora longispora NBRC 13918.</title>
        <authorList>
            <person name="Komaki H."/>
            <person name="Tamura T."/>
        </authorList>
    </citation>
    <scope>NUCLEOTIDE SEQUENCE [LARGE SCALE GENOMIC DNA]</scope>
    <source>
        <strain evidence="17 18">NBRC 13918</strain>
    </source>
</reference>
<keyword evidence="3 17" id="KW-0121">Carboxypeptidase</keyword>
<evidence type="ECO:0000256" key="12">
    <source>
        <dbReference type="ARBA" id="ARBA00034000"/>
    </source>
</evidence>
<dbReference type="GO" id="GO:0008658">
    <property type="term" value="F:penicillin binding"/>
    <property type="evidence" value="ECO:0007669"/>
    <property type="project" value="InterPro"/>
</dbReference>
<keyword evidence="4" id="KW-0645">Protease</keyword>
<gene>
    <name evidence="17" type="ORF">Plo01_05670</name>
</gene>
<keyword evidence="5" id="KW-0328">Glycosyltransferase</keyword>
<keyword evidence="7" id="KW-0378">Hydrolase</keyword>
<dbReference type="FunFam" id="1.10.3810.10:FF:000001">
    <property type="entry name" value="Penicillin-binding protein 1A"/>
    <property type="match status" value="1"/>
</dbReference>
<feature type="domain" description="Penicillin-binding protein transpeptidase" evidence="15">
    <location>
        <begin position="369"/>
        <end position="631"/>
    </location>
</feature>
<evidence type="ECO:0000259" key="15">
    <source>
        <dbReference type="Pfam" id="PF00905"/>
    </source>
</evidence>